<name>A0ABQ1R289_9BURK</name>
<evidence type="ECO:0000313" key="1">
    <source>
        <dbReference type="EMBL" id="GGD55634.1"/>
    </source>
</evidence>
<organism evidence="1 2">
    <name type="scientific">Caballeronia grimmiae</name>
    <dbReference type="NCBI Taxonomy" id="1071679"/>
    <lineage>
        <taxon>Bacteria</taxon>
        <taxon>Pseudomonadati</taxon>
        <taxon>Pseudomonadota</taxon>
        <taxon>Betaproteobacteria</taxon>
        <taxon>Burkholderiales</taxon>
        <taxon>Burkholderiaceae</taxon>
        <taxon>Caballeronia</taxon>
    </lineage>
</organism>
<keyword evidence="2" id="KW-1185">Reference proteome</keyword>
<evidence type="ECO:0000313" key="2">
    <source>
        <dbReference type="Proteomes" id="UP000597138"/>
    </source>
</evidence>
<evidence type="ECO:0008006" key="3">
    <source>
        <dbReference type="Google" id="ProtNLM"/>
    </source>
</evidence>
<gene>
    <name evidence="1" type="ORF">GCM10010985_06790</name>
</gene>
<reference evidence="2" key="1">
    <citation type="journal article" date="2019" name="Int. J. Syst. Evol. Microbiol.">
        <title>The Global Catalogue of Microorganisms (GCM) 10K type strain sequencing project: providing services to taxonomists for standard genome sequencing and annotation.</title>
        <authorList>
            <consortium name="The Broad Institute Genomics Platform"/>
            <consortium name="The Broad Institute Genome Sequencing Center for Infectious Disease"/>
            <person name="Wu L."/>
            <person name="Ma J."/>
        </authorList>
    </citation>
    <scope>NUCLEOTIDE SEQUENCE [LARGE SCALE GENOMIC DNA]</scope>
    <source>
        <strain evidence="2">CGMCC 1.11013</strain>
    </source>
</reference>
<proteinExistence type="predicted"/>
<dbReference type="EMBL" id="BMEG01000001">
    <property type="protein sequence ID" value="GGD55634.1"/>
    <property type="molecule type" value="Genomic_DNA"/>
</dbReference>
<protein>
    <recommendedName>
        <fullName evidence="3">Transposase</fullName>
    </recommendedName>
</protein>
<dbReference type="Proteomes" id="UP000597138">
    <property type="component" value="Unassembled WGS sequence"/>
</dbReference>
<sequence length="75" mass="8337">MFIRYRPWDAEKAGGSVENASNTPVNCPDVCVHDAKRARKTGRRGDARTTNDALKRATVRILMPFKVGVANHERG</sequence>
<accession>A0ABQ1R289</accession>
<comment type="caution">
    <text evidence="1">The sequence shown here is derived from an EMBL/GenBank/DDBJ whole genome shotgun (WGS) entry which is preliminary data.</text>
</comment>